<dbReference type="SMART" id="SM00717">
    <property type="entry name" value="SANT"/>
    <property type="match status" value="2"/>
</dbReference>
<evidence type="ECO:0000256" key="2">
    <source>
        <dbReference type="ARBA" id="ARBA00023125"/>
    </source>
</evidence>
<feature type="compositionally biased region" description="Basic residues" evidence="5">
    <location>
        <begin position="225"/>
        <end position="242"/>
    </location>
</feature>
<feature type="domain" description="SANT" evidence="7">
    <location>
        <begin position="307"/>
        <end position="355"/>
    </location>
</feature>
<feature type="region of interest" description="Disordered" evidence="5">
    <location>
        <begin position="116"/>
        <end position="139"/>
    </location>
</feature>
<accession>A0A1V9ZWY8</accession>
<feature type="domain" description="Myb-like" evidence="6">
    <location>
        <begin position="301"/>
        <end position="351"/>
    </location>
</feature>
<dbReference type="Pfam" id="PF00249">
    <property type="entry name" value="Myb_DNA-binding"/>
    <property type="match status" value="2"/>
</dbReference>
<dbReference type="InterPro" id="IPR009057">
    <property type="entry name" value="Homeodomain-like_sf"/>
</dbReference>
<dbReference type="InterPro" id="IPR017930">
    <property type="entry name" value="Myb_dom"/>
</dbReference>
<evidence type="ECO:0000256" key="1">
    <source>
        <dbReference type="ARBA" id="ARBA00023015"/>
    </source>
</evidence>
<comment type="caution">
    <text evidence="9">The sequence shown here is derived from an EMBL/GenBank/DDBJ whole genome shotgun (WGS) entry which is preliminary data.</text>
</comment>
<evidence type="ECO:0000259" key="8">
    <source>
        <dbReference type="PROSITE" id="PS51294"/>
    </source>
</evidence>
<evidence type="ECO:0000259" key="6">
    <source>
        <dbReference type="PROSITE" id="PS50090"/>
    </source>
</evidence>
<dbReference type="OrthoDB" id="118550at2759"/>
<feature type="compositionally biased region" description="Polar residues" evidence="5">
    <location>
        <begin position="212"/>
        <end position="224"/>
    </location>
</feature>
<dbReference type="PANTHER" id="PTHR12802">
    <property type="entry name" value="SWI/SNF COMPLEX-RELATED"/>
    <property type="match status" value="1"/>
</dbReference>
<dbReference type="PROSITE" id="PS51294">
    <property type="entry name" value="HTH_MYB"/>
    <property type="match status" value="1"/>
</dbReference>
<sequence length="375" mass="42443">MAIESFGWSQEERVKFLDGLSKYGSDWNRISLEIESKTVQEVYEYATIHYKNIMSGKDLRSIDTTKNSVCMALMVDKIKTEQVDDTFEPNTKENTVANGHMPLINDSIKVEICEMPTEPSTSPPKANHNGHSSINKSFTVPPNVYKTGLSGNPYENRIKNLSDADIKLLLRKRILEMAKRRQENLEKRKLHENFATQQIMAFQAKHGVNVPGTPSNQATTPSNKSSRHRRQAVLAPKNKRRKTNTVDGFAGVNALAMISCEELQKYHQFSAPKPLTTPASQQASVPREFLIAPKTEDKIVSDVAKRTRWTAEEHERFLEGLKLHGRKWKKVQEHVKTKTKEQVRSHANAYFAKVPQQEAGDVLEVAGFLSSLSRT</sequence>
<keyword evidence="3" id="KW-0804">Transcription</keyword>
<evidence type="ECO:0000256" key="5">
    <source>
        <dbReference type="SAM" id="MobiDB-lite"/>
    </source>
</evidence>
<dbReference type="PROSITE" id="PS51293">
    <property type="entry name" value="SANT"/>
    <property type="match status" value="2"/>
</dbReference>
<dbReference type="InterPro" id="IPR006447">
    <property type="entry name" value="Myb_dom_plants"/>
</dbReference>
<dbReference type="InterPro" id="IPR001005">
    <property type="entry name" value="SANT/Myb"/>
</dbReference>
<keyword evidence="2" id="KW-0238">DNA-binding</keyword>
<dbReference type="Gene3D" id="1.10.10.60">
    <property type="entry name" value="Homeodomain-like"/>
    <property type="match status" value="2"/>
</dbReference>
<evidence type="ECO:0000259" key="7">
    <source>
        <dbReference type="PROSITE" id="PS51293"/>
    </source>
</evidence>
<dbReference type="EMBL" id="JNBS01001116">
    <property type="protein sequence ID" value="OQS02533.1"/>
    <property type="molecule type" value="Genomic_DNA"/>
</dbReference>
<dbReference type="AlphaFoldDB" id="A0A1V9ZWY8"/>
<dbReference type="STRING" id="74557.A0A1V9ZWY8"/>
<gene>
    <name evidence="9" type="ORF">THRCLA_05088</name>
</gene>
<reference evidence="9 10" key="1">
    <citation type="journal article" date="2014" name="Genome Biol. Evol.">
        <title>The secreted proteins of Achlya hypogyna and Thraustotheca clavata identify the ancestral oomycete secretome and reveal gene acquisitions by horizontal gene transfer.</title>
        <authorList>
            <person name="Misner I."/>
            <person name="Blouin N."/>
            <person name="Leonard G."/>
            <person name="Richards T.A."/>
            <person name="Lane C.E."/>
        </authorList>
    </citation>
    <scope>NUCLEOTIDE SEQUENCE [LARGE SCALE GENOMIC DNA]</scope>
    <source>
        <strain evidence="9 10">ATCC 34112</strain>
    </source>
</reference>
<protein>
    <recommendedName>
        <fullName evidence="11">Myb-like DNA-binding protein</fullName>
    </recommendedName>
</protein>
<proteinExistence type="predicted"/>
<evidence type="ECO:0000313" key="9">
    <source>
        <dbReference type="EMBL" id="OQS02533.1"/>
    </source>
</evidence>
<feature type="domain" description="SANT" evidence="7">
    <location>
        <begin position="3"/>
        <end position="54"/>
    </location>
</feature>
<dbReference type="Proteomes" id="UP000243217">
    <property type="component" value="Unassembled WGS sequence"/>
</dbReference>
<keyword evidence="1" id="KW-0805">Transcription regulation</keyword>
<dbReference type="NCBIfam" id="TIGR01557">
    <property type="entry name" value="myb_SHAQKYF"/>
    <property type="match status" value="1"/>
</dbReference>
<evidence type="ECO:0000256" key="3">
    <source>
        <dbReference type="ARBA" id="ARBA00023163"/>
    </source>
</evidence>
<dbReference type="GO" id="GO:0003677">
    <property type="term" value="F:DNA binding"/>
    <property type="evidence" value="ECO:0007669"/>
    <property type="project" value="UniProtKB-KW"/>
</dbReference>
<keyword evidence="4" id="KW-0539">Nucleus</keyword>
<dbReference type="PANTHER" id="PTHR12802:SF155">
    <property type="entry name" value="DEUBIQUITINASE MYSM1"/>
    <property type="match status" value="1"/>
</dbReference>
<name>A0A1V9ZWY8_9STRA</name>
<feature type="domain" description="HTH myb-type" evidence="8">
    <location>
        <begin position="305"/>
        <end position="355"/>
    </location>
</feature>
<dbReference type="InterPro" id="IPR017884">
    <property type="entry name" value="SANT_dom"/>
</dbReference>
<feature type="region of interest" description="Disordered" evidence="5">
    <location>
        <begin position="207"/>
        <end position="242"/>
    </location>
</feature>
<dbReference type="SUPFAM" id="SSF46689">
    <property type="entry name" value="Homeodomain-like"/>
    <property type="match status" value="2"/>
</dbReference>
<evidence type="ECO:0000256" key="4">
    <source>
        <dbReference type="ARBA" id="ARBA00023242"/>
    </source>
</evidence>
<keyword evidence="10" id="KW-1185">Reference proteome</keyword>
<organism evidence="9 10">
    <name type="scientific">Thraustotheca clavata</name>
    <dbReference type="NCBI Taxonomy" id="74557"/>
    <lineage>
        <taxon>Eukaryota</taxon>
        <taxon>Sar</taxon>
        <taxon>Stramenopiles</taxon>
        <taxon>Oomycota</taxon>
        <taxon>Saprolegniomycetes</taxon>
        <taxon>Saprolegniales</taxon>
        <taxon>Achlyaceae</taxon>
        <taxon>Thraustotheca</taxon>
    </lineage>
</organism>
<dbReference type="PROSITE" id="PS50090">
    <property type="entry name" value="MYB_LIKE"/>
    <property type="match status" value="1"/>
</dbReference>
<dbReference type="CDD" id="cd00167">
    <property type="entry name" value="SANT"/>
    <property type="match status" value="2"/>
</dbReference>
<evidence type="ECO:0000313" key="10">
    <source>
        <dbReference type="Proteomes" id="UP000243217"/>
    </source>
</evidence>
<feature type="compositionally biased region" description="Polar residues" evidence="5">
    <location>
        <begin position="118"/>
        <end position="139"/>
    </location>
</feature>
<evidence type="ECO:0008006" key="11">
    <source>
        <dbReference type="Google" id="ProtNLM"/>
    </source>
</evidence>